<dbReference type="Pfam" id="PF02823">
    <property type="entry name" value="ATP-synt_DE_N"/>
    <property type="match status" value="1"/>
</dbReference>
<evidence type="ECO:0000256" key="5">
    <source>
        <dbReference type="ARBA" id="ARBA00023136"/>
    </source>
</evidence>
<feature type="domain" description="ATP synthase F1 complex delta/epsilon subunit N-terminal" evidence="7">
    <location>
        <begin position="6"/>
        <end position="79"/>
    </location>
</feature>
<keyword evidence="4" id="KW-0406">Ion transport</keyword>
<protein>
    <recommendedName>
        <fullName evidence="7">ATP synthase F1 complex delta/epsilon subunit N-terminal domain-containing protein</fullName>
    </recommendedName>
</protein>
<keyword evidence="3" id="KW-0813">Transport</keyword>
<dbReference type="InterPro" id="IPR036771">
    <property type="entry name" value="ATPsynth_dsu/esu_N"/>
</dbReference>
<sequence length="86" mass="9428">MSEFLCRLVTPEKIVFEGEVSYLNASTLMGPTGILARHAPLISPLSPGKLELHLPNKTCANYQTGEGFLKVENNRAEIFSPEISPI</sequence>
<dbReference type="AlphaFoldDB" id="A0A1F4T908"/>
<gene>
    <name evidence="8" type="ORF">A3K49_06060</name>
</gene>
<evidence type="ECO:0000259" key="7">
    <source>
        <dbReference type="Pfam" id="PF02823"/>
    </source>
</evidence>
<evidence type="ECO:0000256" key="6">
    <source>
        <dbReference type="ARBA" id="ARBA00023196"/>
    </source>
</evidence>
<organism evidence="8 9">
    <name type="scientific">candidate division WOR-1 bacterium RIFOXYC12_FULL_54_18</name>
    <dbReference type="NCBI Taxonomy" id="1802584"/>
    <lineage>
        <taxon>Bacteria</taxon>
        <taxon>Bacillati</taxon>
        <taxon>Saganbacteria</taxon>
    </lineage>
</organism>
<reference evidence="8 9" key="1">
    <citation type="journal article" date="2016" name="Nat. Commun.">
        <title>Thousands of microbial genomes shed light on interconnected biogeochemical processes in an aquifer system.</title>
        <authorList>
            <person name="Anantharaman K."/>
            <person name="Brown C.T."/>
            <person name="Hug L.A."/>
            <person name="Sharon I."/>
            <person name="Castelle C.J."/>
            <person name="Probst A.J."/>
            <person name="Thomas B.C."/>
            <person name="Singh A."/>
            <person name="Wilkins M.J."/>
            <person name="Karaoz U."/>
            <person name="Brodie E.L."/>
            <person name="Williams K.H."/>
            <person name="Hubbard S.S."/>
            <person name="Banfield J.F."/>
        </authorList>
    </citation>
    <scope>NUCLEOTIDE SEQUENCE [LARGE SCALE GENOMIC DNA]</scope>
</reference>
<evidence type="ECO:0000313" key="8">
    <source>
        <dbReference type="EMBL" id="OGC28513.1"/>
    </source>
</evidence>
<accession>A0A1F4T908</accession>
<dbReference type="Proteomes" id="UP000178602">
    <property type="component" value="Unassembled WGS sequence"/>
</dbReference>
<comment type="caution">
    <text evidence="8">The sequence shown here is derived from an EMBL/GenBank/DDBJ whole genome shotgun (WGS) entry which is preliminary data.</text>
</comment>
<comment type="subcellular location">
    <subcellularLocation>
        <location evidence="1">Endomembrane system</location>
        <topology evidence="1">Peripheral membrane protein</topology>
    </subcellularLocation>
</comment>
<dbReference type="GO" id="GO:0012505">
    <property type="term" value="C:endomembrane system"/>
    <property type="evidence" value="ECO:0007669"/>
    <property type="project" value="UniProtKB-SubCell"/>
</dbReference>
<evidence type="ECO:0000256" key="4">
    <source>
        <dbReference type="ARBA" id="ARBA00023065"/>
    </source>
</evidence>
<dbReference type="GO" id="GO:0045259">
    <property type="term" value="C:proton-transporting ATP synthase complex"/>
    <property type="evidence" value="ECO:0007669"/>
    <property type="project" value="UniProtKB-KW"/>
</dbReference>
<name>A0A1F4T908_UNCSA</name>
<dbReference type="CDD" id="cd12152">
    <property type="entry name" value="F1-ATPase_delta"/>
    <property type="match status" value="1"/>
</dbReference>
<evidence type="ECO:0000256" key="2">
    <source>
        <dbReference type="ARBA" id="ARBA00005712"/>
    </source>
</evidence>
<keyword evidence="5" id="KW-0472">Membrane</keyword>
<evidence type="ECO:0000256" key="3">
    <source>
        <dbReference type="ARBA" id="ARBA00022448"/>
    </source>
</evidence>
<evidence type="ECO:0000256" key="1">
    <source>
        <dbReference type="ARBA" id="ARBA00004184"/>
    </source>
</evidence>
<dbReference type="GO" id="GO:0046933">
    <property type="term" value="F:proton-transporting ATP synthase activity, rotational mechanism"/>
    <property type="evidence" value="ECO:0007669"/>
    <property type="project" value="InterPro"/>
</dbReference>
<dbReference type="InterPro" id="IPR001469">
    <property type="entry name" value="ATP_synth_F1_dsu/esu"/>
</dbReference>
<evidence type="ECO:0000313" key="9">
    <source>
        <dbReference type="Proteomes" id="UP000178602"/>
    </source>
</evidence>
<dbReference type="InterPro" id="IPR020546">
    <property type="entry name" value="ATP_synth_F1_dsu/esu_N"/>
</dbReference>
<proteinExistence type="inferred from homology"/>
<dbReference type="SUPFAM" id="SSF51344">
    <property type="entry name" value="Epsilon subunit of F1F0-ATP synthase N-terminal domain"/>
    <property type="match status" value="1"/>
</dbReference>
<dbReference type="EMBL" id="MEUG01000001">
    <property type="protein sequence ID" value="OGC28513.1"/>
    <property type="molecule type" value="Genomic_DNA"/>
</dbReference>
<dbReference type="Gene3D" id="2.60.15.10">
    <property type="entry name" value="F0F1 ATP synthase delta/epsilon subunit, N-terminal"/>
    <property type="match status" value="1"/>
</dbReference>
<keyword evidence="6" id="KW-0139">CF(1)</keyword>
<comment type="similarity">
    <text evidence="2">Belongs to the ATPase epsilon chain family.</text>
</comment>
<keyword evidence="6" id="KW-0066">ATP synthesis</keyword>